<evidence type="ECO:0000313" key="4">
    <source>
        <dbReference type="Proteomes" id="UP000321224"/>
    </source>
</evidence>
<dbReference type="RefSeq" id="WP_090491671.1">
    <property type="nucleotide sequence ID" value="NZ_BJVY01000051.1"/>
</dbReference>
<accession>A0A511HQ44</accession>
<dbReference type="AlphaFoldDB" id="A0A511HQ44"/>
<proteinExistence type="predicted"/>
<dbReference type="Proteomes" id="UP000198717">
    <property type="component" value="Unassembled WGS sequence"/>
</dbReference>
<organism evidence="1 4">
    <name type="scientific">Myxococcus virescens</name>
    <dbReference type="NCBI Taxonomy" id="83456"/>
    <lineage>
        <taxon>Bacteria</taxon>
        <taxon>Pseudomonadati</taxon>
        <taxon>Myxococcota</taxon>
        <taxon>Myxococcia</taxon>
        <taxon>Myxococcales</taxon>
        <taxon>Cystobacterineae</taxon>
        <taxon>Myxococcaceae</taxon>
        <taxon>Myxococcus</taxon>
    </lineage>
</organism>
<gene>
    <name evidence="1" type="ORF">MVI01_64130</name>
    <name evidence="2" type="ORF">SAMN04488504_108158</name>
</gene>
<evidence type="ECO:0000313" key="3">
    <source>
        <dbReference type="Proteomes" id="UP000198717"/>
    </source>
</evidence>
<protein>
    <submittedName>
        <fullName evidence="1">Uncharacterized protein</fullName>
    </submittedName>
</protein>
<evidence type="ECO:0000313" key="2">
    <source>
        <dbReference type="EMBL" id="SDE54676.1"/>
    </source>
</evidence>
<comment type="caution">
    <text evidence="1">The sequence shown here is derived from an EMBL/GenBank/DDBJ whole genome shotgun (WGS) entry which is preliminary data.</text>
</comment>
<evidence type="ECO:0000313" key="1">
    <source>
        <dbReference type="EMBL" id="GEL74629.1"/>
    </source>
</evidence>
<reference evidence="2 3" key="1">
    <citation type="submission" date="2016-10" db="EMBL/GenBank/DDBJ databases">
        <authorList>
            <person name="Varghese N."/>
            <person name="Submissions S."/>
        </authorList>
    </citation>
    <scope>NUCLEOTIDE SEQUENCE [LARGE SCALE GENOMIC DNA]</scope>
    <source>
        <strain evidence="2 3">DSM 2260</strain>
    </source>
</reference>
<dbReference type="EMBL" id="BJVY01000051">
    <property type="protein sequence ID" value="GEL74629.1"/>
    <property type="molecule type" value="Genomic_DNA"/>
</dbReference>
<dbReference type="EMBL" id="FNAJ01000008">
    <property type="protein sequence ID" value="SDE54676.1"/>
    <property type="molecule type" value="Genomic_DNA"/>
</dbReference>
<sequence>MTPVRLDRSWEVHRNAEGRVVLVLDENFRYGEEPDGGRFARTSITLAEPLGRDIWAAIREQRDTVIEKALSDGARVASVDVTGQAEEPKPKSWRVRGAELALRAVHHLVDEVRRRERGGA</sequence>
<dbReference type="Proteomes" id="UP000321224">
    <property type="component" value="Unassembled WGS sequence"/>
</dbReference>
<keyword evidence="3" id="KW-1185">Reference proteome</keyword>
<reference evidence="1 4" key="2">
    <citation type="submission" date="2019-07" db="EMBL/GenBank/DDBJ databases">
        <title>Whole genome shotgun sequence of Myxococcus virescens NBRC 100334.</title>
        <authorList>
            <person name="Hosoyama A."/>
            <person name="Uohara A."/>
            <person name="Ohji S."/>
            <person name="Ichikawa N."/>
        </authorList>
    </citation>
    <scope>NUCLEOTIDE SEQUENCE [LARGE SCALE GENOMIC DNA]</scope>
    <source>
        <strain evidence="1 4">NBRC 100334</strain>
    </source>
</reference>
<name>A0A511HQ44_9BACT</name>